<comment type="caution">
    <text evidence="1">The sequence shown here is derived from an EMBL/GenBank/DDBJ whole genome shotgun (WGS) entry which is preliminary data.</text>
</comment>
<organism evidence="1 2">
    <name type="scientific">Pyropia yezoensis</name>
    <name type="common">Susabi-nori</name>
    <name type="synonym">Porphyra yezoensis</name>
    <dbReference type="NCBI Taxonomy" id="2788"/>
    <lineage>
        <taxon>Eukaryota</taxon>
        <taxon>Rhodophyta</taxon>
        <taxon>Bangiophyceae</taxon>
        <taxon>Bangiales</taxon>
        <taxon>Bangiaceae</taxon>
        <taxon>Pyropia</taxon>
    </lineage>
</organism>
<evidence type="ECO:0000313" key="2">
    <source>
        <dbReference type="Proteomes" id="UP000798662"/>
    </source>
</evidence>
<name>A0ACC3C1A6_PYRYE</name>
<protein>
    <submittedName>
        <fullName evidence="1">Uncharacterized protein</fullName>
    </submittedName>
</protein>
<gene>
    <name evidence="1" type="ORF">I4F81_006096</name>
</gene>
<sequence length="848" mass="92406">MEGQDATGPVGNGGSGEAAVVAGVPAADPAAQIRAVLPPGALNSPPAMLPDDDLDEDPTGNLDGLVGGADVGGGVVASLGGAMDGPEAEAEEDGAEGPPPGASALPPRGLSVQEIDNIHKLAANFRSLGLDPESLAHAPYRRVLLSGESSLPPTGEAAAAAAMLRGAIGLREKWLYRREVEEWDTPARPAPPRPSPYTTFVPPPYDPFDEPLPAASSAVCHWEDGVLVVYASPAALMRRTPIYPHRRWREFADDLRTLMSVVVAPAARSFCHLRLKLLAERFAMHATLNERQERLEQAAVPHRDFYNVRKVDTHVHHSSSMNQKHLLRFIKSKVRRCGDDKVLIDRSDPSGERVLTLTEVFTSLNLTTHELSVDTLDMHADNTTFHRFDRFNLKYSPAGQSRLREVFMKTDNLMGGRYLAEITHELFSDLRDTKYQHSEPRLSIYGRAPDEWAKLATWAVDHKIYSDNVRWLIQVPRLYSVYRKLGTVESFQTLLDNIFNPLFEATLDPQSHADIAHFLQQVVGFDSVDDESVPTPRLDLRRAPPPASWTSDADPPFEYQAYYLATNLSVLNRLRESRGLNTFTYRPHAGEAGEVDHLAACFLLAHGINHGINLRRAPVLQHLYYLTQIGVAMSPISNNALFLEYLRNPFIAFFRRGLNVSLSTDDPLQLAMTKEPLMEEFAVAAQVWKLTSTDLCELARNSVVQSGFEGCCKAHWIGERWWEPGAVAPEKTNVPQTRARYRYDTLADELSAVYGEVPTDVYCLPTHRARMSGGGGGGTAARAATGLRDRSQSSDGSSAGPSSSRGGSSSGKGASGASRGGGSSANGGEGRRGGRDGIVCEAVVDAGL</sequence>
<dbReference type="Proteomes" id="UP000798662">
    <property type="component" value="Chromosome 2"/>
</dbReference>
<proteinExistence type="predicted"/>
<keyword evidence="2" id="KW-1185">Reference proteome</keyword>
<evidence type="ECO:0000313" key="1">
    <source>
        <dbReference type="EMBL" id="KAK1863541.1"/>
    </source>
</evidence>
<accession>A0ACC3C1A6</accession>
<reference evidence="1" key="1">
    <citation type="submission" date="2019-11" db="EMBL/GenBank/DDBJ databases">
        <title>Nori genome reveals adaptations in red seaweeds to the harsh intertidal environment.</title>
        <authorList>
            <person name="Wang D."/>
            <person name="Mao Y."/>
        </authorList>
    </citation>
    <scope>NUCLEOTIDE SEQUENCE</scope>
    <source>
        <tissue evidence="1">Gametophyte</tissue>
    </source>
</reference>
<dbReference type="EMBL" id="CM020619">
    <property type="protein sequence ID" value="KAK1863541.1"/>
    <property type="molecule type" value="Genomic_DNA"/>
</dbReference>